<evidence type="ECO:0000313" key="4">
    <source>
        <dbReference type="Proteomes" id="UP000240621"/>
    </source>
</evidence>
<keyword evidence="5" id="KW-1185">Reference proteome</keyword>
<organism evidence="3 4">
    <name type="scientific">Prolixibacter denitrificans</name>
    <dbReference type="NCBI Taxonomy" id="1541063"/>
    <lineage>
        <taxon>Bacteria</taxon>
        <taxon>Pseudomonadati</taxon>
        <taxon>Bacteroidota</taxon>
        <taxon>Bacteroidia</taxon>
        <taxon>Marinilabiliales</taxon>
        <taxon>Prolixibacteraceae</taxon>
        <taxon>Prolixibacter</taxon>
    </lineage>
</organism>
<reference evidence="3 4" key="1">
    <citation type="submission" date="2018-03" db="EMBL/GenBank/DDBJ databases">
        <title>Genomic Encyclopedia of Archaeal and Bacterial Type Strains, Phase II (KMG-II): from individual species to whole genera.</title>
        <authorList>
            <person name="Goeker M."/>
        </authorList>
    </citation>
    <scope>NUCLEOTIDE SEQUENCE [LARGE SCALE GENOMIC DNA]</scope>
    <source>
        <strain evidence="3 4">DSM 27267</strain>
    </source>
</reference>
<feature type="transmembrane region" description="Helical" evidence="1">
    <location>
        <begin position="46"/>
        <end position="66"/>
    </location>
</feature>
<keyword evidence="1" id="KW-0812">Transmembrane</keyword>
<gene>
    <name evidence="3" type="ORF">CLV93_102426</name>
    <name evidence="2" type="ORF">JCM18694_10480</name>
</gene>
<evidence type="ECO:0000313" key="5">
    <source>
        <dbReference type="Proteomes" id="UP000396862"/>
    </source>
</evidence>
<evidence type="ECO:0000313" key="3">
    <source>
        <dbReference type="EMBL" id="PSK84636.1"/>
    </source>
</evidence>
<feature type="transmembrane region" description="Helical" evidence="1">
    <location>
        <begin position="15"/>
        <end position="39"/>
    </location>
</feature>
<dbReference type="Proteomes" id="UP000240621">
    <property type="component" value="Unassembled WGS sequence"/>
</dbReference>
<protein>
    <submittedName>
        <fullName evidence="3">Membrane protein DedA with SNARE-associated domain</fullName>
    </submittedName>
</protein>
<dbReference type="GO" id="GO:0005886">
    <property type="term" value="C:plasma membrane"/>
    <property type="evidence" value="ECO:0007669"/>
    <property type="project" value="TreeGrafter"/>
</dbReference>
<dbReference type="EMBL" id="BLAU01000001">
    <property type="protein sequence ID" value="GET20802.1"/>
    <property type="molecule type" value="Genomic_DNA"/>
</dbReference>
<dbReference type="OrthoDB" id="9813426at2"/>
<proteinExistence type="predicted"/>
<accession>A0A2P8CI49</accession>
<dbReference type="InterPro" id="IPR051311">
    <property type="entry name" value="DedA_domain"/>
</dbReference>
<dbReference type="PANTHER" id="PTHR42709">
    <property type="entry name" value="ALKALINE PHOSPHATASE LIKE PROTEIN"/>
    <property type="match status" value="1"/>
</dbReference>
<evidence type="ECO:0000313" key="2">
    <source>
        <dbReference type="EMBL" id="GET20802.1"/>
    </source>
</evidence>
<comment type="caution">
    <text evidence="3">The sequence shown here is derived from an EMBL/GenBank/DDBJ whole genome shotgun (WGS) entry which is preliminary data.</text>
</comment>
<feature type="transmembrane region" description="Helical" evidence="1">
    <location>
        <begin position="162"/>
        <end position="186"/>
    </location>
</feature>
<keyword evidence="1" id="KW-1133">Transmembrane helix</keyword>
<dbReference type="AlphaFoldDB" id="A0A2P8CI49"/>
<sequence>MDAILTQQLHIWTPLIYVILFVGLLIEGESILFAAFFLVNQQELQLFYTIVVAIAGVLTGDLLWYYGGKLLMRVPFVQRLSERMPKTIDHFIRRKPILSIVGSKFLYGMHRPTLLRLHAARINVRTFLRADIPGTIIWIAVIGIAGYLFSQSADLLDGKMKYWQLGMVGGLVIFTVLTHFVSKLVVKRISVRKK</sequence>
<dbReference type="Proteomes" id="UP000396862">
    <property type="component" value="Unassembled WGS sequence"/>
</dbReference>
<dbReference type="RefSeq" id="WP_106541221.1">
    <property type="nucleotide sequence ID" value="NZ_BLAU01000001.1"/>
</dbReference>
<feature type="transmembrane region" description="Helical" evidence="1">
    <location>
        <begin position="130"/>
        <end position="150"/>
    </location>
</feature>
<dbReference type="PANTHER" id="PTHR42709:SF2">
    <property type="entry name" value="INNER MEMBRANE PROTEIN YOHD"/>
    <property type="match status" value="1"/>
</dbReference>
<reference evidence="2 5" key="2">
    <citation type="submission" date="2019-10" db="EMBL/GenBank/DDBJ databases">
        <title>Prolixibacter strains distinguished by the presence of nitrate reductase genes were adept at nitrate-dependent anaerobic corrosion of metallic iron and carbon steel.</title>
        <authorList>
            <person name="Iino T."/>
            <person name="Shono N."/>
            <person name="Ito K."/>
            <person name="Nakamura R."/>
            <person name="Sueoka K."/>
            <person name="Harayama S."/>
            <person name="Ohkuma M."/>
        </authorList>
    </citation>
    <scope>NUCLEOTIDE SEQUENCE [LARGE SCALE GENOMIC DNA]</scope>
    <source>
        <strain evidence="2 5">MIC1-1</strain>
    </source>
</reference>
<evidence type="ECO:0000256" key="1">
    <source>
        <dbReference type="SAM" id="Phobius"/>
    </source>
</evidence>
<name>A0A2P8CI49_9BACT</name>
<dbReference type="EMBL" id="PYGC01000002">
    <property type="protein sequence ID" value="PSK84636.1"/>
    <property type="molecule type" value="Genomic_DNA"/>
</dbReference>
<keyword evidence="1" id="KW-0472">Membrane</keyword>